<proteinExistence type="predicted"/>
<gene>
    <name evidence="1" type="ORF">FRZ06_00985</name>
</gene>
<protein>
    <submittedName>
        <fullName evidence="1">Flavodoxin family protein</fullName>
    </submittedName>
</protein>
<evidence type="ECO:0000313" key="1">
    <source>
        <dbReference type="EMBL" id="QOX62023.1"/>
    </source>
</evidence>
<name>A0ACD1A6K3_9FIRM</name>
<dbReference type="EMBL" id="CP042469">
    <property type="protein sequence ID" value="QOX62023.1"/>
    <property type="molecule type" value="Genomic_DNA"/>
</dbReference>
<organism evidence="1 2">
    <name type="scientific">Anoxybacterium hadale</name>
    <dbReference type="NCBI Taxonomy" id="3408580"/>
    <lineage>
        <taxon>Bacteria</taxon>
        <taxon>Bacillati</taxon>
        <taxon>Bacillota</taxon>
        <taxon>Clostridia</taxon>
        <taxon>Peptostreptococcales</taxon>
        <taxon>Anaerovoracaceae</taxon>
        <taxon>Anoxybacterium</taxon>
    </lineage>
</organism>
<accession>A0ACD1A6K3</accession>
<evidence type="ECO:0000313" key="2">
    <source>
        <dbReference type="Proteomes" id="UP000594014"/>
    </source>
</evidence>
<dbReference type="Proteomes" id="UP000594014">
    <property type="component" value="Chromosome"/>
</dbReference>
<sequence length="183" mass="19666">MGKNILVITGSPRKHGNSSMLADAFIKGALKMGHTVNRFDSAFKAIGGCRACDACWSKGTACFYEDGFSELAPMLEEADVIVFVSPLYWFGMSAQLKAAIDKMYAYDKPDCSNALKIKESLLLTCAAEKDTAVFDGIIGTYRGIANYLNWSDAGVLAVPSVYKIGEITHTGALEKAELLGSSL</sequence>
<reference evidence="1" key="1">
    <citation type="submission" date="2019-08" db="EMBL/GenBank/DDBJ databases">
        <title>Genome sequence of Clostridiales bacterium MT110.</title>
        <authorList>
            <person name="Cao J."/>
        </authorList>
    </citation>
    <scope>NUCLEOTIDE SEQUENCE</scope>
    <source>
        <strain evidence="1">MT110</strain>
    </source>
</reference>
<keyword evidence="2" id="KW-1185">Reference proteome</keyword>